<keyword evidence="2 7" id="KW-0812">Transmembrane</keyword>
<dbReference type="InterPro" id="IPR039421">
    <property type="entry name" value="Type_1_exporter"/>
</dbReference>
<evidence type="ECO:0000259" key="8">
    <source>
        <dbReference type="PROSITE" id="PS50893"/>
    </source>
</evidence>
<evidence type="ECO:0000256" key="5">
    <source>
        <dbReference type="ARBA" id="ARBA00022989"/>
    </source>
</evidence>
<dbReference type="InterPro" id="IPR017871">
    <property type="entry name" value="ABC_transporter-like_CS"/>
</dbReference>
<dbReference type="EMBL" id="QSQR01000002">
    <property type="protein sequence ID" value="RGK47547.1"/>
    <property type="molecule type" value="Genomic_DNA"/>
</dbReference>
<gene>
    <name evidence="10" type="ORF">DXD09_02365</name>
</gene>
<dbReference type="InterPro" id="IPR011527">
    <property type="entry name" value="ABC1_TM_dom"/>
</dbReference>
<dbReference type="SUPFAM" id="SSF90123">
    <property type="entry name" value="ABC transporter transmembrane region"/>
    <property type="match status" value="1"/>
</dbReference>
<accession>A0A8B2Z8V0</accession>
<dbReference type="PROSITE" id="PS50929">
    <property type="entry name" value="ABC_TM1F"/>
    <property type="match status" value="1"/>
</dbReference>
<feature type="transmembrane region" description="Helical" evidence="7">
    <location>
        <begin position="154"/>
        <end position="171"/>
    </location>
</feature>
<evidence type="ECO:0000259" key="9">
    <source>
        <dbReference type="PROSITE" id="PS50929"/>
    </source>
</evidence>
<dbReference type="InterPro" id="IPR003593">
    <property type="entry name" value="AAA+_ATPase"/>
</dbReference>
<dbReference type="SUPFAM" id="SSF52540">
    <property type="entry name" value="P-loop containing nucleoside triphosphate hydrolases"/>
    <property type="match status" value="1"/>
</dbReference>
<dbReference type="GO" id="GO:0005886">
    <property type="term" value="C:plasma membrane"/>
    <property type="evidence" value="ECO:0007669"/>
    <property type="project" value="UniProtKB-SubCell"/>
</dbReference>
<dbReference type="PROSITE" id="PS00211">
    <property type="entry name" value="ABC_TRANSPORTER_1"/>
    <property type="match status" value="1"/>
</dbReference>
<comment type="subcellular location">
    <subcellularLocation>
        <location evidence="1">Cell membrane</location>
        <topology evidence="1">Multi-pass membrane protein</topology>
    </subcellularLocation>
</comment>
<keyword evidence="3" id="KW-0547">Nucleotide-binding</keyword>
<dbReference type="SMART" id="SM00382">
    <property type="entry name" value="AAA"/>
    <property type="match status" value="1"/>
</dbReference>
<dbReference type="GO" id="GO:0016887">
    <property type="term" value="F:ATP hydrolysis activity"/>
    <property type="evidence" value="ECO:0007669"/>
    <property type="project" value="InterPro"/>
</dbReference>
<sequence>MYMFKYIKHFWKDNLLVGFILFGGAISQTFGSVLTASAFNALIAFDLQEFVVITLQMFIVYMFFLLFTYLQIVKQNQAIQKMVTAIREDITIRMEQTSYNGFHEKQVGTYTSWLSNDMNTIETQTYSGIYTVASGIISTITSAIALFFFHWSLVLWSFIVAGLTLLLPRIYQNKLGEAALATTQENEQFLSKSNDVLRGFDTLFSYSKLKKITLDIKEASLKLANAKDHQARVTGKVAILGALGNVFGQLSTLALTGFLAFRSLLSVGSIASTGGLAGTIFNTVGNISQQIASIRSTQPIFDKFESISFDKNSGKDRLTELNDGFVLNNLGYAYGEKEILNDINYSFNLKDKYAIVGPSGSGKSTLLNILNGKLTDYTGSITLANKELKQISGKDLREHILYIDQVPYLFEGTIRYNITLGEEFSEVELKQAIIDSDLEELVRKLPEGLDTSVGEAGRSFSGGQRQRIALARGLIRGKNCILVDEGTSSLDEESAVKIEDSLLNNPTLTVIMITHHLRPSTENKLDGILNLT</sequence>
<dbReference type="Gene3D" id="3.40.50.300">
    <property type="entry name" value="P-loop containing nucleotide triphosphate hydrolases"/>
    <property type="match status" value="1"/>
</dbReference>
<organism evidence="10 11">
    <name type="scientific">Ligilactobacillus ruminis</name>
    <dbReference type="NCBI Taxonomy" id="1623"/>
    <lineage>
        <taxon>Bacteria</taxon>
        <taxon>Bacillati</taxon>
        <taxon>Bacillota</taxon>
        <taxon>Bacilli</taxon>
        <taxon>Lactobacillales</taxon>
        <taxon>Lactobacillaceae</taxon>
        <taxon>Ligilactobacillus</taxon>
    </lineage>
</organism>
<evidence type="ECO:0000256" key="7">
    <source>
        <dbReference type="SAM" id="Phobius"/>
    </source>
</evidence>
<feature type="transmembrane region" description="Helical" evidence="7">
    <location>
        <begin position="128"/>
        <end position="148"/>
    </location>
</feature>
<dbReference type="InterPro" id="IPR036640">
    <property type="entry name" value="ABC1_TM_sf"/>
</dbReference>
<dbReference type="Pfam" id="PF00664">
    <property type="entry name" value="ABC_membrane"/>
    <property type="match status" value="1"/>
</dbReference>
<dbReference type="PROSITE" id="PS50893">
    <property type="entry name" value="ABC_TRANSPORTER_2"/>
    <property type="match status" value="1"/>
</dbReference>
<reference evidence="10 11" key="1">
    <citation type="submission" date="2018-08" db="EMBL/GenBank/DDBJ databases">
        <title>A genome reference for cultivated species of the human gut microbiota.</title>
        <authorList>
            <person name="Zou Y."/>
            <person name="Xue W."/>
            <person name="Luo G."/>
        </authorList>
    </citation>
    <scope>NUCLEOTIDE SEQUENCE [LARGE SCALE GENOMIC DNA]</scope>
    <source>
        <strain evidence="10 11">TF10-9AT</strain>
    </source>
</reference>
<dbReference type="Gene3D" id="1.20.1560.10">
    <property type="entry name" value="ABC transporter type 1, transmembrane domain"/>
    <property type="match status" value="1"/>
</dbReference>
<dbReference type="PANTHER" id="PTHR24221:SF654">
    <property type="entry name" value="ATP-BINDING CASSETTE SUB-FAMILY B MEMBER 6"/>
    <property type="match status" value="1"/>
</dbReference>
<dbReference type="AlphaFoldDB" id="A0A8B2Z8V0"/>
<feature type="transmembrane region" description="Helical" evidence="7">
    <location>
        <begin position="50"/>
        <end position="72"/>
    </location>
</feature>
<evidence type="ECO:0000256" key="4">
    <source>
        <dbReference type="ARBA" id="ARBA00022840"/>
    </source>
</evidence>
<evidence type="ECO:0000256" key="2">
    <source>
        <dbReference type="ARBA" id="ARBA00022692"/>
    </source>
</evidence>
<dbReference type="GO" id="GO:0034040">
    <property type="term" value="F:ATPase-coupled lipid transmembrane transporter activity"/>
    <property type="evidence" value="ECO:0007669"/>
    <property type="project" value="TreeGrafter"/>
</dbReference>
<feature type="domain" description="ABC transporter" evidence="8">
    <location>
        <begin position="325"/>
        <end position="532"/>
    </location>
</feature>
<keyword evidence="6 7" id="KW-0472">Membrane</keyword>
<keyword evidence="4 10" id="KW-0067">ATP-binding</keyword>
<dbReference type="PANTHER" id="PTHR24221">
    <property type="entry name" value="ATP-BINDING CASSETTE SUB-FAMILY B"/>
    <property type="match status" value="1"/>
</dbReference>
<evidence type="ECO:0000313" key="10">
    <source>
        <dbReference type="EMBL" id="RGK47547.1"/>
    </source>
</evidence>
<dbReference type="CDD" id="cd03228">
    <property type="entry name" value="ABCC_MRP_Like"/>
    <property type="match status" value="1"/>
</dbReference>
<protein>
    <submittedName>
        <fullName evidence="10">ABC transporter ATP-binding protein</fullName>
    </submittedName>
</protein>
<feature type="transmembrane region" description="Helical" evidence="7">
    <location>
        <begin position="237"/>
        <end position="261"/>
    </location>
</feature>
<proteinExistence type="predicted"/>
<dbReference type="InterPro" id="IPR027417">
    <property type="entry name" value="P-loop_NTPase"/>
</dbReference>
<comment type="caution">
    <text evidence="10">The sequence shown here is derived from an EMBL/GenBank/DDBJ whole genome shotgun (WGS) entry which is preliminary data.</text>
</comment>
<dbReference type="GO" id="GO:0005524">
    <property type="term" value="F:ATP binding"/>
    <property type="evidence" value="ECO:0007669"/>
    <property type="project" value="UniProtKB-KW"/>
</dbReference>
<evidence type="ECO:0000256" key="3">
    <source>
        <dbReference type="ARBA" id="ARBA00022741"/>
    </source>
</evidence>
<feature type="domain" description="ABC transmembrane type-1" evidence="9">
    <location>
        <begin position="15"/>
        <end position="296"/>
    </location>
</feature>
<dbReference type="Proteomes" id="UP000260790">
    <property type="component" value="Unassembled WGS sequence"/>
</dbReference>
<keyword evidence="5 7" id="KW-1133">Transmembrane helix</keyword>
<name>A0A8B2Z8V0_9LACO</name>
<dbReference type="InterPro" id="IPR003439">
    <property type="entry name" value="ABC_transporter-like_ATP-bd"/>
</dbReference>
<evidence type="ECO:0000313" key="11">
    <source>
        <dbReference type="Proteomes" id="UP000260790"/>
    </source>
</evidence>
<evidence type="ECO:0000256" key="6">
    <source>
        <dbReference type="ARBA" id="ARBA00023136"/>
    </source>
</evidence>
<evidence type="ECO:0000256" key="1">
    <source>
        <dbReference type="ARBA" id="ARBA00004651"/>
    </source>
</evidence>
<dbReference type="Pfam" id="PF00005">
    <property type="entry name" value="ABC_tran"/>
    <property type="match status" value="1"/>
</dbReference>
<dbReference type="GO" id="GO:0140359">
    <property type="term" value="F:ABC-type transporter activity"/>
    <property type="evidence" value="ECO:0007669"/>
    <property type="project" value="InterPro"/>
</dbReference>